<dbReference type="Gene3D" id="3.20.20.70">
    <property type="entry name" value="Aldolase class I"/>
    <property type="match status" value="1"/>
</dbReference>
<comment type="caution">
    <text evidence="8">The sequence shown here is derived from an EMBL/GenBank/DDBJ whole genome shotgun (WGS) entry which is preliminary data.</text>
</comment>
<dbReference type="GO" id="GO:0050661">
    <property type="term" value="F:NADP binding"/>
    <property type="evidence" value="ECO:0007669"/>
    <property type="project" value="InterPro"/>
</dbReference>
<dbReference type="GO" id="GO:0010181">
    <property type="term" value="F:FMN binding"/>
    <property type="evidence" value="ECO:0007669"/>
    <property type="project" value="InterPro"/>
</dbReference>
<evidence type="ECO:0000256" key="5">
    <source>
        <dbReference type="ARBA" id="ARBA00023002"/>
    </source>
</evidence>
<keyword evidence="2" id="KW-0285">Flavoprotein</keyword>
<dbReference type="InterPro" id="IPR013785">
    <property type="entry name" value="Aldolase_TIM"/>
</dbReference>
<name>A0A8H7XZ87_PSICU</name>
<evidence type="ECO:0000259" key="7">
    <source>
        <dbReference type="Pfam" id="PF00724"/>
    </source>
</evidence>
<protein>
    <recommendedName>
        <fullName evidence="7">NADH:flavin oxidoreductase/NADH oxidase N-terminal domain-containing protein</fullName>
    </recommendedName>
</protein>
<feature type="region of interest" description="Disordered" evidence="6">
    <location>
        <begin position="424"/>
        <end position="445"/>
    </location>
</feature>
<dbReference type="Pfam" id="PF00724">
    <property type="entry name" value="Oxidored_FMN"/>
    <property type="match status" value="1"/>
</dbReference>
<dbReference type="PANTHER" id="PTHR43303:SF4">
    <property type="entry name" value="NADPH DEHYDROGENASE C23G7.10C-RELATED"/>
    <property type="match status" value="1"/>
</dbReference>
<proteinExistence type="predicted"/>
<keyword evidence="3" id="KW-0288">FMN</keyword>
<comment type="cofactor">
    <cofactor evidence="1">
        <name>FMN</name>
        <dbReference type="ChEBI" id="CHEBI:58210"/>
    </cofactor>
</comment>
<dbReference type="CDD" id="cd02932">
    <property type="entry name" value="OYE_YqiM_FMN"/>
    <property type="match status" value="1"/>
</dbReference>
<evidence type="ECO:0000256" key="1">
    <source>
        <dbReference type="ARBA" id="ARBA00001917"/>
    </source>
</evidence>
<reference evidence="8" key="1">
    <citation type="submission" date="2021-02" db="EMBL/GenBank/DDBJ databases">
        <title>Psilocybe cubensis genome.</title>
        <authorList>
            <person name="Mckernan K.J."/>
            <person name="Crawford S."/>
            <person name="Trippe A."/>
            <person name="Kane L.T."/>
            <person name="Mclaughlin S."/>
        </authorList>
    </citation>
    <scope>NUCLEOTIDE SEQUENCE [LARGE SCALE GENOMIC DNA]</scope>
    <source>
        <strain evidence="8">MGC-MH-2018</strain>
    </source>
</reference>
<evidence type="ECO:0000256" key="3">
    <source>
        <dbReference type="ARBA" id="ARBA00022643"/>
    </source>
</evidence>
<feature type="domain" description="NADH:flavin oxidoreductase/NADH oxidase N-terminal" evidence="7">
    <location>
        <begin position="39"/>
        <end position="396"/>
    </location>
</feature>
<evidence type="ECO:0000256" key="6">
    <source>
        <dbReference type="SAM" id="MobiDB-lite"/>
    </source>
</evidence>
<gene>
    <name evidence="8" type="ORF">JR316_006941</name>
</gene>
<evidence type="ECO:0000256" key="4">
    <source>
        <dbReference type="ARBA" id="ARBA00022857"/>
    </source>
</evidence>
<keyword evidence="4" id="KW-0521">NADP</keyword>
<dbReference type="OrthoDB" id="72788at2759"/>
<organism evidence="8">
    <name type="scientific">Psilocybe cubensis</name>
    <name type="common">Psychedelic mushroom</name>
    <name type="synonym">Stropharia cubensis</name>
    <dbReference type="NCBI Taxonomy" id="181762"/>
    <lineage>
        <taxon>Eukaryota</taxon>
        <taxon>Fungi</taxon>
        <taxon>Dikarya</taxon>
        <taxon>Basidiomycota</taxon>
        <taxon>Agaricomycotina</taxon>
        <taxon>Agaricomycetes</taxon>
        <taxon>Agaricomycetidae</taxon>
        <taxon>Agaricales</taxon>
        <taxon>Agaricineae</taxon>
        <taxon>Strophariaceae</taxon>
        <taxon>Psilocybe</taxon>
    </lineage>
</organism>
<dbReference type="SUPFAM" id="SSF51395">
    <property type="entry name" value="FMN-linked oxidoreductases"/>
    <property type="match status" value="1"/>
</dbReference>
<accession>A0A8H7XZ87</accession>
<keyword evidence="5" id="KW-0560">Oxidoreductase</keyword>
<dbReference type="PANTHER" id="PTHR43303">
    <property type="entry name" value="NADPH DEHYDROGENASE C23G7.10C-RELATED"/>
    <property type="match status" value="1"/>
</dbReference>
<dbReference type="GO" id="GO:0003959">
    <property type="term" value="F:NADPH dehydrogenase activity"/>
    <property type="evidence" value="ECO:0007669"/>
    <property type="project" value="InterPro"/>
</dbReference>
<sequence length="445" mass="48053">MSAPSNRNVPAEGIPYFTPAQVPPAGTAEPDGAQTLPILFQPLQIRGVRFPNRIWLSPLCQYSAQNGLLTPWHLAHLGGIFTRGPGHTMVEATAVLANGRITPEDSGIWSDEHIAPLAKIVTFAHSQGQKIGIQLAHAGRKASTVAPWISGDPTASREVGGWPDDVWAPSAIPYQDNYPHPKALTKEGIKEVVDAFEAAAKRSLKAGFDVIEIHAAHGYLLSEFLSPMSNKRTDEYGGSWENRVRIVLEIVDRVRAMIPESMPLFLRISGTEWLETVFPDEPSWRSEDTARLAPILFEHGVDLLDVSSGGNHPKQNIISSAGYQSNLAKDVMRAIGATCAYPSGESDAAATDTSKLSRLIVGTVGTITSGTQAETLLQGGFADVAIVGRQFLRNPGTVWAWADELGVVDVRLANQIGWGFKGRGKKTHVGKEDHGVDTGKKDLKN</sequence>
<evidence type="ECO:0000256" key="2">
    <source>
        <dbReference type="ARBA" id="ARBA00022630"/>
    </source>
</evidence>
<dbReference type="InterPro" id="IPR001155">
    <property type="entry name" value="OxRdtase_FMN_N"/>
</dbReference>
<evidence type="ECO:0000313" key="8">
    <source>
        <dbReference type="EMBL" id="KAG5168343.1"/>
    </source>
</evidence>
<dbReference type="AlphaFoldDB" id="A0A8H7XZ87"/>
<dbReference type="EMBL" id="JAFIQS010000006">
    <property type="protein sequence ID" value="KAG5168343.1"/>
    <property type="molecule type" value="Genomic_DNA"/>
</dbReference>
<feature type="compositionally biased region" description="Basic and acidic residues" evidence="6">
    <location>
        <begin position="429"/>
        <end position="445"/>
    </location>
</feature>
<dbReference type="InterPro" id="IPR044152">
    <property type="entry name" value="YqjM-like"/>
</dbReference>